<gene>
    <name evidence="9" type="primary">secE</name>
    <name evidence="10" type="ordered locus">Sthe_1609</name>
</gene>
<dbReference type="PANTHER" id="PTHR33910">
    <property type="entry name" value="PROTEIN TRANSLOCASE SUBUNIT SECE"/>
    <property type="match status" value="1"/>
</dbReference>
<keyword evidence="11" id="KW-1185">Reference proteome</keyword>
<evidence type="ECO:0000256" key="5">
    <source>
        <dbReference type="ARBA" id="ARBA00022927"/>
    </source>
</evidence>
<dbReference type="PRINTS" id="PR01650">
    <property type="entry name" value="SECETRNLCASE"/>
</dbReference>
<dbReference type="HOGENOM" id="CLU_2669200_0_0_0"/>
<dbReference type="InterPro" id="IPR038379">
    <property type="entry name" value="SecE_sf"/>
</dbReference>
<dbReference type="GO" id="GO:0065002">
    <property type="term" value="P:intracellular protein transmembrane transport"/>
    <property type="evidence" value="ECO:0007669"/>
    <property type="project" value="UniProtKB-UniRule"/>
</dbReference>
<evidence type="ECO:0000256" key="1">
    <source>
        <dbReference type="ARBA" id="ARBA00004370"/>
    </source>
</evidence>
<evidence type="ECO:0000256" key="3">
    <source>
        <dbReference type="ARBA" id="ARBA00022475"/>
    </source>
</evidence>
<dbReference type="NCBIfam" id="TIGR00964">
    <property type="entry name" value="secE_bact"/>
    <property type="match status" value="1"/>
</dbReference>
<dbReference type="InParanoid" id="D1C476"/>
<dbReference type="GO" id="GO:0043952">
    <property type="term" value="P:protein transport by the Sec complex"/>
    <property type="evidence" value="ECO:0007669"/>
    <property type="project" value="UniProtKB-UniRule"/>
</dbReference>
<keyword evidence="5 9" id="KW-0653">Protein transport</keyword>
<evidence type="ECO:0000256" key="9">
    <source>
        <dbReference type="HAMAP-Rule" id="MF_00422"/>
    </source>
</evidence>
<dbReference type="EMBL" id="CP001823">
    <property type="protein sequence ID" value="ACZ39043.1"/>
    <property type="molecule type" value="Genomic_DNA"/>
</dbReference>
<organism evidence="10 11">
    <name type="scientific">Sphaerobacter thermophilus (strain ATCC 49802 / DSM 20745 / KCCM 41009 / NCIMB 13125 / S 6022)</name>
    <dbReference type="NCBI Taxonomy" id="479434"/>
    <lineage>
        <taxon>Bacteria</taxon>
        <taxon>Pseudomonadati</taxon>
        <taxon>Thermomicrobiota</taxon>
        <taxon>Thermomicrobia</taxon>
        <taxon>Sphaerobacterales</taxon>
        <taxon>Sphaerobacterineae</taxon>
        <taxon>Sphaerobacteraceae</taxon>
        <taxon>Sphaerobacter</taxon>
    </lineage>
</organism>
<dbReference type="PANTHER" id="PTHR33910:SF1">
    <property type="entry name" value="PROTEIN TRANSLOCASE SUBUNIT SECE"/>
    <property type="match status" value="1"/>
</dbReference>
<evidence type="ECO:0000313" key="10">
    <source>
        <dbReference type="EMBL" id="ACZ39043.1"/>
    </source>
</evidence>
<dbReference type="GO" id="GO:0006605">
    <property type="term" value="P:protein targeting"/>
    <property type="evidence" value="ECO:0007669"/>
    <property type="project" value="UniProtKB-UniRule"/>
</dbReference>
<evidence type="ECO:0000256" key="8">
    <source>
        <dbReference type="ARBA" id="ARBA00023136"/>
    </source>
</evidence>
<comment type="subcellular location">
    <subcellularLocation>
        <location evidence="9">Cell membrane</location>
        <topology evidence="9">Single-pass membrane protein</topology>
    </subcellularLocation>
    <subcellularLocation>
        <location evidence="1">Membrane</location>
    </subcellularLocation>
</comment>
<name>D1C476_SPHTD</name>
<evidence type="ECO:0000256" key="6">
    <source>
        <dbReference type="ARBA" id="ARBA00022989"/>
    </source>
</evidence>
<dbReference type="GO" id="GO:0005886">
    <property type="term" value="C:plasma membrane"/>
    <property type="evidence" value="ECO:0007669"/>
    <property type="project" value="UniProtKB-SubCell"/>
</dbReference>
<reference evidence="10 11" key="2">
    <citation type="journal article" date="2010" name="Stand. Genomic Sci.">
        <title>Complete genome sequence of Desulfohalobium retbaense type strain (HR(100)).</title>
        <authorList>
            <person name="Spring S."/>
            <person name="Nolan M."/>
            <person name="Lapidus A."/>
            <person name="Glavina Del Rio T."/>
            <person name="Copeland A."/>
            <person name="Tice H."/>
            <person name="Cheng J.F."/>
            <person name="Lucas S."/>
            <person name="Land M."/>
            <person name="Chen F."/>
            <person name="Bruce D."/>
            <person name="Goodwin L."/>
            <person name="Pitluck S."/>
            <person name="Ivanova N."/>
            <person name="Mavromatis K."/>
            <person name="Mikhailova N."/>
            <person name="Pati A."/>
            <person name="Chen A."/>
            <person name="Palaniappan K."/>
            <person name="Hauser L."/>
            <person name="Chang Y.J."/>
            <person name="Jeffries C.D."/>
            <person name="Munk C."/>
            <person name="Kiss H."/>
            <person name="Chain P."/>
            <person name="Han C."/>
            <person name="Brettin T."/>
            <person name="Detter J.C."/>
            <person name="Schuler E."/>
            <person name="Goker M."/>
            <person name="Rohde M."/>
            <person name="Bristow J."/>
            <person name="Eisen J.A."/>
            <person name="Markowitz V."/>
            <person name="Hugenholtz P."/>
            <person name="Kyrpides N.C."/>
            <person name="Klenk H.P."/>
        </authorList>
    </citation>
    <scope>NUCLEOTIDE SEQUENCE [LARGE SCALE GENOMIC DNA]</scope>
    <source>
        <strain evidence="11">ATCC 49802 / DSM 20745 / S 6022</strain>
    </source>
</reference>
<evidence type="ECO:0000313" key="11">
    <source>
        <dbReference type="Proteomes" id="UP000002027"/>
    </source>
</evidence>
<keyword evidence="6 9" id="KW-1133">Transmembrane helix</keyword>
<dbReference type="Proteomes" id="UP000002027">
    <property type="component" value="Chromosome 1"/>
</dbReference>
<protein>
    <recommendedName>
        <fullName evidence="9">Protein translocase subunit SecE</fullName>
    </recommendedName>
</protein>
<evidence type="ECO:0000256" key="2">
    <source>
        <dbReference type="ARBA" id="ARBA00022448"/>
    </source>
</evidence>
<keyword evidence="4 9" id="KW-0812">Transmembrane</keyword>
<dbReference type="AlphaFoldDB" id="D1C476"/>
<keyword evidence="3 9" id="KW-1003">Cell membrane</keyword>
<sequence length="75" mass="8389">MATRTRTRANEPQPRARVAALQRVARDTVAEMKKITWPDRETTRNLTLVVIAISVVLGLLLGGVDAAFVRLWSIF</sequence>
<dbReference type="eggNOG" id="COG0690">
    <property type="taxonomic scope" value="Bacteria"/>
</dbReference>
<dbReference type="RefSeq" id="WP_012872090.1">
    <property type="nucleotide sequence ID" value="NC_013523.1"/>
</dbReference>
<dbReference type="Pfam" id="PF00584">
    <property type="entry name" value="SecE"/>
    <property type="match status" value="1"/>
</dbReference>
<dbReference type="HAMAP" id="MF_00422">
    <property type="entry name" value="SecE"/>
    <property type="match status" value="1"/>
</dbReference>
<comment type="function">
    <text evidence="9">Essential subunit of the Sec protein translocation channel SecYEG. Clamps together the 2 halves of SecY. May contact the channel plug during translocation.</text>
</comment>
<evidence type="ECO:0000256" key="7">
    <source>
        <dbReference type="ARBA" id="ARBA00023010"/>
    </source>
</evidence>
<evidence type="ECO:0000256" key="4">
    <source>
        <dbReference type="ARBA" id="ARBA00022692"/>
    </source>
</evidence>
<comment type="subunit">
    <text evidence="9">Component of the Sec protein translocase complex. Heterotrimer consisting of SecY, SecE and SecG subunits. The heterotrimers can form oligomers, although 1 heterotrimer is thought to be able to translocate proteins. Interacts with the ribosome. Interacts with SecDF, and other proteins may be involved. Interacts with SecA.</text>
</comment>
<proteinExistence type="inferred from homology"/>
<dbReference type="InterPro" id="IPR001901">
    <property type="entry name" value="Translocase_SecE/Sec61-g"/>
</dbReference>
<dbReference type="GO" id="GO:0008320">
    <property type="term" value="F:protein transmembrane transporter activity"/>
    <property type="evidence" value="ECO:0007669"/>
    <property type="project" value="UniProtKB-UniRule"/>
</dbReference>
<accession>D1C476</accession>
<dbReference type="STRING" id="479434.Sthe_1609"/>
<keyword evidence="2 9" id="KW-0813">Transport</keyword>
<feature type="transmembrane region" description="Helical" evidence="9">
    <location>
        <begin position="46"/>
        <end position="69"/>
    </location>
</feature>
<dbReference type="Gene3D" id="1.20.5.1030">
    <property type="entry name" value="Preprotein translocase secy subunit"/>
    <property type="match status" value="1"/>
</dbReference>
<reference evidence="11" key="1">
    <citation type="submission" date="2009-11" db="EMBL/GenBank/DDBJ databases">
        <title>The complete chromosome 1 of Sphaerobacter thermophilus DSM 20745.</title>
        <authorList>
            <person name="Lucas S."/>
            <person name="Copeland A."/>
            <person name="Lapidus A."/>
            <person name="Glavina del Rio T."/>
            <person name="Dalin E."/>
            <person name="Tice H."/>
            <person name="Bruce D."/>
            <person name="Goodwin L."/>
            <person name="Pitluck S."/>
            <person name="Kyrpides N."/>
            <person name="Mavromatis K."/>
            <person name="Ivanova N."/>
            <person name="Mikhailova N."/>
            <person name="LaButti K.M."/>
            <person name="Clum A."/>
            <person name="Sun H.I."/>
            <person name="Brettin T."/>
            <person name="Detter J.C."/>
            <person name="Han C."/>
            <person name="Larimer F."/>
            <person name="Land M."/>
            <person name="Hauser L."/>
            <person name="Markowitz V."/>
            <person name="Cheng J.F."/>
            <person name="Hugenholtz P."/>
            <person name="Woyke T."/>
            <person name="Wu D."/>
            <person name="Steenblock K."/>
            <person name="Schneider S."/>
            <person name="Pukall R."/>
            <person name="Goeker M."/>
            <person name="Klenk H.P."/>
            <person name="Eisen J.A."/>
        </authorList>
    </citation>
    <scope>NUCLEOTIDE SEQUENCE [LARGE SCALE GENOMIC DNA]</scope>
    <source>
        <strain evidence="11">ATCC 49802 / DSM 20745 / S 6022</strain>
    </source>
</reference>
<comment type="similarity">
    <text evidence="9">Belongs to the SecE/SEC61-gamma family.</text>
</comment>
<keyword evidence="8 9" id="KW-0472">Membrane</keyword>
<dbReference type="InterPro" id="IPR005807">
    <property type="entry name" value="SecE_bac"/>
</dbReference>
<dbReference type="GO" id="GO:0009306">
    <property type="term" value="P:protein secretion"/>
    <property type="evidence" value="ECO:0007669"/>
    <property type="project" value="UniProtKB-UniRule"/>
</dbReference>
<dbReference type="KEGG" id="sti:Sthe_1609"/>
<keyword evidence="7 9" id="KW-0811">Translocation</keyword>